<reference evidence="1 2" key="1">
    <citation type="submission" date="2019-08" db="EMBL/GenBank/DDBJ databases">
        <title>In-depth cultivation of the pig gut microbiome towards novel bacterial diversity and tailored functional studies.</title>
        <authorList>
            <person name="Wylensek D."/>
            <person name="Hitch T.C.A."/>
            <person name="Clavel T."/>
        </authorList>
    </citation>
    <scope>NUCLEOTIDE SEQUENCE [LARGE SCALE GENOMIC DNA]</scope>
    <source>
        <strain evidence="1 2">NM-380-WT-3C1</strain>
    </source>
</reference>
<evidence type="ECO:0000313" key="1">
    <source>
        <dbReference type="EMBL" id="MSU05438.1"/>
    </source>
</evidence>
<dbReference type="RefSeq" id="WP_154424339.1">
    <property type="nucleotide sequence ID" value="NZ_VUNN01000002.1"/>
</dbReference>
<sequence length="91" mass="10062">MLLSENYTAEHILRLREETGADPSILERTVFAFGLLEAIRSVGMPFIFKGGTSLLVIDAAIIPHASVRVFHSIYITRPLPRIAREAICNGP</sequence>
<gene>
    <name evidence="1" type="ORF">FYJ80_01390</name>
</gene>
<evidence type="ECO:0008006" key="3">
    <source>
        <dbReference type="Google" id="ProtNLM"/>
    </source>
</evidence>
<comment type="caution">
    <text evidence="1">The sequence shown here is derived from an EMBL/GenBank/DDBJ whole genome shotgun (WGS) entry which is preliminary data.</text>
</comment>
<name>A0A7X2TQZ7_9SPIO</name>
<proteinExistence type="predicted"/>
<protein>
    <recommendedName>
        <fullName evidence="3">Nucleotidyl transferase AbiEii/AbiGii toxin family protein</fullName>
    </recommendedName>
</protein>
<dbReference type="EMBL" id="VUNN01000002">
    <property type="protein sequence ID" value="MSU05438.1"/>
    <property type="molecule type" value="Genomic_DNA"/>
</dbReference>
<keyword evidence="2" id="KW-1185">Reference proteome</keyword>
<evidence type="ECO:0000313" key="2">
    <source>
        <dbReference type="Proteomes" id="UP000460549"/>
    </source>
</evidence>
<accession>A0A7X2TQZ7</accession>
<dbReference type="AlphaFoldDB" id="A0A7X2TQZ7"/>
<dbReference type="Proteomes" id="UP000460549">
    <property type="component" value="Unassembled WGS sequence"/>
</dbReference>
<organism evidence="1 2">
    <name type="scientific">Bullifex porci</name>
    <dbReference type="NCBI Taxonomy" id="2606638"/>
    <lineage>
        <taxon>Bacteria</taxon>
        <taxon>Pseudomonadati</taxon>
        <taxon>Spirochaetota</taxon>
        <taxon>Spirochaetia</taxon>
        <taxon>Spirochaetales</taxon>
        <taxon>Spirochaetaceae</taxon>
        <taxon>Bullifex</taxon>
    </lineage>
</organism>